<feature type="compositionally biased region" description="Gly residues" evidence="2">
    <location>
        <begin position="1592"/>
        <end position="1611"/>
    </location>
</feature>
<accession>A0A2V0NXH0</accession>
<dbReference type="InterPro" id="IPR029775">
    <property type="entry name" value="NPHP4"/>
</dbReference>
<protein>
    <recommendedName>
        <fullName evidence="3">NPHP4 C2-like domain-containing protein</fullName>
    </recommendedName>
</protein>
<gene>
    <name evidence="4" type="ORF">Rsub_05526</name>
</gene>
<reference evidence="4 5" key="1">
    <citation type="journal article" date="2018" name="Sci. Rep.">
        <title>Raphidocelis subcapitata (=Pseudokirchneriella subcapitata) provides an insight into genome evolution and environmental adaptations in the Sphaeropleales.</title>
        <authorList>
            <person name="Suzuki S."/>
            <person name="Yamaguchi H."/>
            <person name="Nakajima N."/>
            <person name="Kawachi M."/>
        </authorList>
    </citation>
    <scope>NUCLEOTIDE SEQUENCE [LARGE SCALE GENOMIC DNA]</scope>
    <source>
        <strain evidence="4 5">NIES-35</strain>
    </source>
</reference>
<feature type="compositionally biased region" description="Gly residues" evidence="2">
    <location>
        <begin position="1017"/>
        <end position="1026"/>
    </location>
</feature>
<evidence type="ECO:0000313" key="5">
    <source>
        <dbReference type="Proteomes" id="UP000247498"/>
    </source>
</evidence>
<feature type="region of interest" description="Disordered" evidence="2">
    <location>
        <begin position="1007"/>
        <end position="1108"/>
    </location>
</feature>
<dbReference type="GO" id="GO:0005856">
    <property type="term" value="C:cytoskeleton"/>
    <property type="evidence" value="ECO:0007669"/>
    <property type="project" value="InterPro"/>
</dbReference>
<keyword evidence="1" id="KW-0175">Coiled coil</keyword>
<organism evidence="4 5">
    <name type="scientific">Raphidocelis subcapitata</name>
    <dbReference type="NCBI Taxonomy" id="307507"/>
    <lineage>
        <taxon>Eukaryota</taxon>
        <taxon>Viridiplantae</taxon>
        <taxon>Chlorophyta</taxon>
        <taxon>core chlorophytes</taxon>
        <taxon>Chlorophyceae</taxon>
        <taxon>CS clade</taxon>
        <taxon>Sphaeropleales</taxon>
        <taxon>Selenastraceae</taxon>
        <taxon>Raphidocelis</taxon>
    </lineage>
</organism>
<feature type="compositionally biased region" description="Low complexity" evidence="2">
    <location>
        <begin position="1575"/>
        <end position="1591"/>
    </location>
</feature>
<feature type="region of interest" description="Disordered" evidence="2">
    <location>
        <begin position="545"/>
        <end position="603"/>
    </location>
</feature>
<proteinExistence type="predicted"/>
<feature type="region of interest" description="Disordered" evidence="2">
    <location>
        <begin position="960"/>
        <end position="990"/>
    </location>
</feature>
<comment type="caution">
    <text evidence="4">The sequence shown here is derived from an EMBL/GenBank/DDBJ whole genome shotgun (WGS) entry which is preliminary data.</text>
</comment>
<evidence type="ECO:0000313" key="4">
    <source>
        <dbReference type="EMBL" id="GBF92324.1"/>
    </source>
</evidence>
<feature type="region of interest" description="Disordered" evidence="2">
    <location>
        <begin position="643"/>
        <end position="748"/>
    </location>
</feature>
<dbReference type="STRING" id="307507.A0A2V0NXH0"/>
<dbReference type="Pfam" id="PF26186">
    <property type="entry name" value="NPHP4_C2_3rd"/>
    <property type="match status" value="1"/>
</dbReference>
<feature type="compositionally biased region" description="Basic and acidic residues" evidence="2">
    <location>
        <begin position="262"/>
        <end position="273"/>
    </location>
</feature>
<feature type="region of interest" description="Disordered" evidence="2">
    <location>
        <begin position="798"/>
        <end position="824"/>
    </location>
</feature>
<dbReference type="PANTHER" id="PTHR31043">
    <property type="entry name" value="NEPHROCYSTIN-4"/>
    <property type="match status" value="1"/>
</dbReference>
<feature type="region of interest" description="Disordered" evidence="2">
    <location>
        <begin position="252"/>
        <end position="279"/>
    </location>
</feature>
<feature type="coiled-coil region" evidence="1">
    <location>
        <begin position="607"/>
        <end position="634"/>
    </location>
</feature>
<dbReference type="EMBL" id="BDRX01000031">
    <property type="protein sequence ID" value="GBF92324.1"/>
    <property type="molecule type" value="Genomic_DNA"/>
</dbReference>
<dbReference type="GO" id="GO:0097730">
    <property type="term" value="C:non-motile cilium"/>
    <property type="evidence" value="ECO:0007669"/>
    <property type="project" value="InterPro"/>
</dbReference>
<dbReference type="OrthoDB" id="545610at2759"/>
<evidence type="ECO:0000256" key="1">
    <source>
        <dbReference type="SAM" id="Coils"/>
    </source>
</evidence>
<dbReference type="InParanoid" id="A0A2V0NXH0"/>
<feature type="compositionally biased region" description="Low complexity" evidence="2">
    <location>
        <begin position="673"/>
        <end position="719"/>
    </location>
</feature>
<evidence type="ECO:0000259" key="3">
    <source>
        <dbReference type="Pfam" id="PF26186"/>
    </source>
</evidence>
<dbReference type="GO" id="GO:0090090">
    <property type="term" value="P:negative regulation of canonical Wnt signaling pathway"/>
    <property type="evidence" value="ECO:0007669"/>
    <property type="project" value="InterPro"/>
</dbReference>
<feature type="region of interest" description="Disordered" evidence="2">
    <location>
        <begin position="345"/>
        <end position="374"/>
    </location>
</feature>
<feature type="region of interest" description="Disordered" evidence="2">
    <location>
        <begin position="1573"/>
        <end position="1623"/>
    </location>
</feature>
<feature type="compositionally biased region" description="Low complexity" evidence="2">
    <location>
        <begin position="643"/>
        <end position="664"/>
    </location>
</feature>
<evidence type="ECO:0000256" key="2">
    <source>
        <dbReference type="SAM" id="MobiDB-lite"/>
    </source>
</evidence>
<dbReference type="InterPro" id="IPR058765">
    <property type="entry name" value="NPHP4_C2-like"/>
</dbReference>
<feature type="domain" description="NPHP4 C2-like" evidence="3">
    <location>
        <begin position="903"/>
        <end position="950"/>
    </location>
</feature>
<dbReference type="PANTHER" id="PTHR31043:SF3">
    <property type="entry name" value="NEPHROCYSTIN-4"/>
    <property type="match status" value="1"/>
</dbReference>
<dbReference type="Proteomes" id="UP000247498">
    <property type="component" value="Unassembled WGS sequence"/>
</dbReference>
<sequence length="1860" mass="182043">MHSGVTAVVELCLAEVDAAGLVLERASIGWAALPLFASGDGAGGRGGPGAALSAAAVTAGSPRYLLYRSLYGENLPPPLQLPGCTLLFRAEAWPAADGALRSLVPEDFPLCVRDAIPGLLSFDPATGGLIPPAGACGPRHGGVRGLSTLAAPAPAPRARVALLSPRFMVPQQLHSLIAALPALVDAASGLLAPPPPADLAALTAAAALPPTAALYWLRIGAHNGRAFVDGGPRLVGPLSPLPATGAVLLGPPPPPAGLAGRDGVRSPGKEAGRKSGGGPVVTGEDVIDIGALPLDARIVVMLQLLAAPADDALDGGGATGGGGAWLAALPAAMVAQTVFSPFQSARQHAGANAEPPGQAAAKPSRSPQPAINGRPQSIELEAPLPSAGAGGDRRGLQRACEAACAAAAPPSQPPPLLQWRALLGDVAARRVPAPKAAFKLAAFEAPSPEVEGKTGSAGTQPCSACAASKDAAAALAAVASTQSASAAVLPPPARSSPRSEAAAAAAASTTAVPAASPAVSPCSTLVRASLAAAANAREAAELAAPAANGASDGGHGTGRHLRWVDDDGVEGSGRLPAGGEEEPDGHGPRRRRSNGGGPAPPELAAVAGAMKAQIERLAEAVEGLREERDLMRSSLRLLGGRAAGVPEAPAPPEAAEAAGAPGIAPAGGGGGAPHTTAAPAGAPGAEASPAGGQQAASASARWAAAYAPAPHHAPEASPSPLQPPMHPQRTLARAEASGSGAADQSAEGLAASEVTLQLLALRPASHTAGARGRGSAAGDLLPPSVFFTAQFFDRPEAATPTTWLGEPESRGLSAGGSGDGGSPPARPLLVMDHLANSGGSGAGGAGVVLSWTVDGSLLLERLGDCPNSNSPPPTQRCAAGGAPRVGSQAAWACTAGLAAALVEDERAALAGYLGAARLAVDVWDAQSLLLIGTAHVPLSGLLRCGGRALAEVQLEVPLAPPAASGPDGAASLDADGGWGPRSAAAAGSDNSPGSLLLRLVNAGRRPAVAPAPLPKQGQGGARGAGGSPAAVRLRPVPREPGSPLARELAGRVGFGSPAGASHGRGAGAGSPRGPPSQRRLELQQQPGVLPSRFNSAEEEKGGSGGDVAADVMGFEQRKLAREAQLRGLLQQGTTAATAAATPWGERAAAGAGGGGGGQGAALELERQLLADVEAARARQRPAFIRSQLERALVTRRLARPSPGEALLLLHPFQNPTGRAALFAARVAPAAGPSVSDAAYGGGGGGGGGPAGAGLMLLRPVESDGELSALLEACPAASRCPAYGGCDGGAHRGSGGGGDAPPAKPFVAGGRVALAAGERASLPFVLRLPPEAAAEDEDGPCACDDGSRGGLATAGREGPAAAAAVMRPQLPRVEVFSEHLPACPLAILEVLVVPRRAAPRRSLRVHAGEGELLRASVSAQLPAAGCGPGACCPPATHSATSGGKLRGVCRGLTAACSDPSVAVVVDCGKGGGGCGVGSCKCGSSGGGASSGAPAGSCHVCGGSSGGGGDRVVLHLRRRASGFVVWLYSGADPLAARPLASARLCVHSHRRLAVGAEYGGEATAALPLPLPLPLQPSSPAGGSQASRAGDWASAGGGGGGGAGQIGWPGGGRPFGAPPGLPRTLCFSSAPEEMAPWWPADAGDPQLGAPTSSQLSLRFRPAAPGARQARLHVVEAPTSVGGAPAAGGGFGVGDSGCGRRPAGCRLLAALLIDGDARPPHVDRTIQIDLPPAEEASSSGPAAVVRSLQVANPYPQPRAFALSSDAPSGLLTLTPPGPVALAPRGACAVALAVDVRRAAELLAASGLAAAGPSSGPAVAGPAGAARLEAFVFVRDAGSGAVEECWRVAVAAPSRGAAGAASGVA</sequence>
<name>A0A2V0NXH0_9CHLO</name>
<keyword evidence="5" id="KW-1185">Reference proteome</keyword>
<feature type="compositionally biased region" description="Low complexity" evidence="2">
    <location>
        <begin position="961"/>
        <end position="975"/>
    </location>
</feature>